<evidence type="ECO:0000256" key="8">
    <source>
        <dbReference type="HAMAP-Rule" id="MF_00772"/>
    </source>
</evidence>
<evidence type="ECO:0000256" key="3">
    <source>
        <dbReference type="ARBA" id="ARBA00022603"/>
    </source>
</evidence>
<evidence type="ECO:0000256" key="6">
    <source>
        <dbReference type="ARBA" id="ARBA00023204"/>
    </source>
</evidence>
<sequence>MGPEYDVFRLYFLFSRKKRVRFVFSGNAGGAARICIPYSAPAVTWARRLAAASGNGMPGLSPLRSSCGGMASRWPPCYFDASTRRPRMLTLLEDKIDTPLGPLWVIADEQSRLRAVEWEEHSDRMEQLLAIHYRSEGFRRVGCENPGGLSDALRAWFAGDLAVIDTLPTATGGTPFQREVWQMLRTIPCGQVMHYGEMAQRLGRPGAARAVGAANGSNPISIVVPCHRVIGRNGTLTGYAGGVARKEWLLRHEGYLLI</sequence>
<evidence type="ECO:0000313" key="11">
    <source>
        <dbReference type="EMBL" id="CBA30677.1"/>
    </source>
</evidence>
<dbReference type="GO" id="GO:0003908">
    <property type="term" value="F:methylated-DNA-[protein]-cysteine S-methyltransferase activity"/>
    <property type="evidence" value="ECO:0007669"/>
    <property type="project" value="UniProtKB-UniRule"/>
</dbReference>
<dbReference type="InterPro" id="IPR023546">
    <property type="entry name" value="MGMT"/>
</dbReference>
<protein>
    <recommendedName>
        <fullName evidence="8">Methylated-DNA--protein-cysteine methyltransferase</fullName>
        <ecNumber evidence="8">2.1.1.63</ecNumber>
    </recommendedName>
    <alternativeName>
        <fullName evidence="8">6-O-methylguanine-DNA methyltransferase</fullName>
        <shortName evidence="8">MGMT</shortName>
    </alternativeName>
    <alternativeName>
        <fullName evidence="8">O-6-methylguanine-DNA-alkyltransferase</fullName>
    </alternativeName>
</protein>
<evidence type="ECO:0000256" key="1">
    <source>
        <dbReference type="ARBA" id="ARBA00001286"/>
    </source>
</evidence>
<dbReference type="SUPFAM" id="SSF46767">
    <property type="entry name" value="Methylated DNA-protein cysteine methyltransferase, C-terminal domain"/>
    <property type="match status" value="1"/>
</dbReference>
<dbReference type="HOGENOM" id="CLU_1077267_0_0_6"/>
<evidence type="ECO:0000313" key="12">
    <source>
        <dbReference type="Proteomes" id="UP000002069"/>
    </source>
</evidence>
<feature type="domain" description="Methylguanine DNA methyltransferase ribonuclease-like" evidence="10">
    <location>
        <begin position="94"/>
        <end position="169"/>
    </location>
</feature>
<dbReference type="Proteomes" id="UP000002069">
    <property type="component" value="Chromosome"/>
</dbReference>
<dbReference type="InterPro" id="IPR008332">
    <property type="entry name" value="MethylG_MeTrfase_N"/>
</dbReference>
<comment type="function">
    <text evidence="8">Involved in the cellular defense against the biological effects of O6-methylguanine (O6-MeG) and O4-methylthymine (O4-MeT) in DNA. Repairs the methylated nucleobase in DNA by stoichiometrically transferring the methyl group to a cysteine residue in the enzyme. This is a suicide reaction: the enzyme is irreversibly inactivated.</text>
</comment>
<dbReference type="EC" id="2.1.1.63" evidence="8"/>
<dbReference type="KEGG" id="ctu:CTU_20350"/>
<keyword evidence="5 8" id="KW-0227">DNA damage</keyword>
<reference evidence="11 12" key="1">
    <citation type="journal article" date="2010" name="J. Bacteriol.">
        <title>Complete Genome Sequence of Cronobacter turicensis LMG 23827, a foodborne pathogen causing deaths in neonates.</title>
        <authorList>
            <person name="Stephan R."/>
            <person name="Lehner A."/>
            <person name="Tischler P."/>
            <person name="Rattei T."/>
        </authorList>
    </citation>
    <scope>NUCLEOTIDE SEQUENCE [LARGE SCALE GENOMIC DNA]</scope>
    <source>
        <strain evidence="12">DSM 18703 / CCUG 55852 / LMG 23827 / z3032</strain>
    </source>
</reference>
<dbReference type="InterPro" id="IPR001497">
    <property type="entry name" value="MethylDNA_cys_MeTrfase_AS"/>
</dbReference>
<name>C9Y3R3_CROTZ</name>
<organism evidence="11 12">
    <name type="scientific">Cronobacter turicensis (strain DSM 18703 / CCUG 55852 / LMG 23827 / z3032)</name>
    <dbReference type="NCBI Taxonomy" id="693216"/>
    <lineage>
        <taxon>Bacteria</taxon>
        <taxon>Pseudomonadati</taxon>
        <taxon>Pseudomonadota</taxon>
        <taxon>Gammaproteobacteria</taxon>
        <taxon>Enterobacterales</taxon>
        <taxon>Enterobacteriaceae</taxon>
        <taxon>Cronobacter</taxon>
    </lineage>
</organism>
<gene>
    <name evidence="11" type="primary">ogt</name>
    <name evidence="11" type="ordered locus">Ctu_20350</name>
</gene>
<dbReference type="EMBL" id="FN543093">
    <property type="protein sequence ID" value="CBA30677.1"/>
    <property type="molecule type" value="Genomic_DNA"/>
</dbReference>
<evidence type="ECO:0000256" key="7">
    <source>
        <dbReference type="ARBA" id="ARBA00049348"/>
    </source>
</evidence>
<dbReference type="Gene3D" id="1.10.10.10">
    <property type="entry name" value="Winged helix-like DNA-binding domain superfamily/Winged helix DNA-binding domain"/>
    <property type="match status" value="1"/>
</dbReference>
<dbReference type="HAMAP" id="MF_00772">
    <property type="entry name" value="OGT"/>
    <property type="match status" value="1"/>
</dbReference>
<keyword evidence="2 8" id="KW-0963">Cytoplasm</keyword>
<feature type="active site" description="Nucleophile; methyl group acceptor" evidence="8">
    <location>
        <position position="226"/>
    </location>
</feature>
<dbReference type="CDD" id="cd06445">
    <property type="entry name" value="ATase"/>
    <property type="match status" value="1"/>
</dbReference>
<dbReference type="PROSITE" id="PS00374">
    <property type="entry name" value="MGMT"/>
    <property type="match status" value="1"/>
</dbReference>
<dbReference type="GO" id="GO:0032259">
    <property type="term" value="P:methylation"/>
    <property type="evidence" value="ECO:0007669"/>
    <property type="project" value="UniProtKB-KW"/>
</dbReference>
<dbReference type="PANTHER" id="PTHR10815">
    <property type="entry name" value="METHYLATED-DNA--PROTEIN-CYSTEINE METHYLTRANSFERASE"/>
    <property type="match status" value="1"/>
</dbReference>
<evidence type="ECO:0000256" key="2">
    <source>
        <dbReference type="ARBA" id="ARBA00022490"/>
    </source>
</evidence>
<dbReference type="Pfam" id="PF01035">
    <property type="entry name" value="DNA_binding_1"/>
    <property type="match status" value="1"/>
</dbReference>
<keyword evidence="12" id="KW-1185">Reference proteome</keyword>
<dbReference type="AlphaFoldDB" id="C9Y3R3"/>
<dbReference type="InterPro" id="IPR036631">
    <property type="entry name" value="MGMT_N_sf"/>
</dbReference>
<keyword evidence="3 8" id="KW-0489">Methyltransferase</keyword>
<comment type="subcellular location">
    <subcellularLocation>
        <location evidence="8">Cytoplasm</location>
    </subcellularLocation>
</comment>
<dbReference type="PANTHER" id="PTHR10815:SF5">
    <property type="entry name" value="METHYLATED-DNA--PROTEIN-CYSTEINE METHYLTRANSFERASE"/>
    <property type="match status" value="1"/>
</dbReference>
<feature type="domain" description="Methylated-DNA-[protein]-cysteine S-methyltransferase DNA binding" evidence="9">
    <location>
        <begin position="175"/>
        <end position="254"/>
    </location>
</feature>
<dbReference type="FunFam" id="1.10.10.10:FF:000337">
    <property type="entry name" value="Methylated-DNA--protein-cysteine methyltransferase"/>
    <property type="match status" value="1"/>
</dbReference>
<dbReference type="Pfam" id="PF02870">
    <property type="entry name" value="Methyltransf_1N"/>
    <property type="match status" value="1"/>
</dbReference>
<dbReference type="GO" id="GO:0005737">
    <property type="term" value="C:cytoplasm"/>
    <property type="evidence" value="ECO:0007669"/>
    <property type="project" value="UniProtKB-SubCell"/>
</dbReference>
<dbReference type="NCBIfam" id="NF007626">
    <property type="entry name" value="PRK10286.1"/>
    <property type="match status" value="1"/>
</dbReference>
<evidence type="ECO:0000256" key="4">
    <source>
        <dbReference type="ARBA" id="ARBA00022679"/>
    </source>
</evidence>
<dbReference type="InterPro" id="IPR036217">
    <property type="entry name" value="MethylDNA_cys_MeTrfase_DNAb"/>
</dbReference>
<dbReference type="PATRIC" id="fig|693216.3.peg.1924"/>
<dbReference type="InterPro" id="IPR014048">
    <property type="entry name" value="MethylDNA_cys_MeTrfase_DNA-bd"/>
</dbReference>
<keyword evidence="6 8" id="KW-0234">DNA repair</keyword>
<keyword evidence="4 8" id="KW-0808">Transferase</keyword>
<comment type="catalytic activity">
    <reaction evidence="7 8">
        <text>a 6-O-methyl-2'-deoxyguanosine in DNA + L-cysteinyl-[protein] = S-methyl-L-cysteinyl-[protein] + a 2'-deoxyguanosine in DNA</text>
        <dbReference type="Rhea" id="RHEA:24000"/>
        <dbReference type="Rhea" id="RHEA-COMP:10131"/>
        <dbReference type="Rhea" id="RHEA-COMP:10132"/>
        <dbReference type="Rhea" id="RHEA-COMP:11367"/>
        <dbReference type="Rhea" id="RHEA-COMP:11368"/>
        <dbReference type="ChEBI" id="CHEBI:29950"/>
        <dbReference type="ChEBI" id="CHEBI:82612"/>
        <dbReference type="ChEBI" id="CHEBI:85445"/>
        <dbReference type="ChEBI" id="CHEBI:85448"/>
        <dbReference type="EC" id="2.1.1.63"/>
    </reaction>
</comment>
<proteinExistence type="inferred from homology"/>
<accession>C9Y3R3</accession>
<dbReference type="NCBIfam" id="TIGR00589">
    <property type="entry name" value="ogt"/>
    <property type="match status" value="1"/>
</dbReference>
<comment type="similarity">
    <text evidence="8">Belongs to the MGMT family.</text>
</comment>
<evidence type="ECO:0000259" key="10">
    <source>
        <dbReference type="Pfam" id="PF02870"/>
    </source>
</evidence>
<comment type="catalytic activity">
    <reaction evidence="1 8">
        <text>a 4-O-methyl-thymidine in DNA + L-cysteinyl-[protein] = a thymidine in DNA + S-methyl-L-cysteinyl-[protein]</text>
        <dbReference type="Rhea" id="RHEA:53428"/>
        <dbReference type="Rhea" id="RHEA-COMP:10131"/>
        <dbReference type="Rhea" id="RHEA-COMP:10132"/>
        <dbReference type="Rhea" id="RHEA-COMP:13555"/>
        <dbReference type="Rhea" id="RHEA-COMP:13556"/>
        <dbReference type="ChEBI" id="CHEBI:29950"/>
        <dbReference type="ChEBI" id="CHEBI:82612"/>
        <dbReference type="ChEBI" id="CHEBI:137386"/>
        <dbReference type="ChEBI" id="CHEBI:137387"/>
        <dbReference type="EC" id="2.1.1.63"/>
    </reaction>
</comment>
<evidence type="ECO:0000259" key="9">
    <source>
        <dbReference type="Pfam" id="PF01035"/>
    </source>
</evidence>
<evidence type="ECO:0000256" key="5">
    <source>
        <dbReference type="ARBA" id="ARBA00022763"/>
    </source>
</evidence>
<comment type="miscellaneous">
    <text evidence="8">This enzyme catalyzes only one turnover and therefore is not strictly catalytic. According to one definition, an enzyme is a biocatalyst that acts repeatedly and over many reaction cycles.</text>
</comment>
<dbReference type="SUPFAM" id="SSF53155">
    <property type="entry name" value="Methylated DNA-protein cysteine methyltransferase domain"/>
    <property type="match status" value="1"/>
</dbReference>
<dbReference type="GO" id="GO:0006307">
    <property type="term" value="P:DNA alkylation repair"/>
    <property type="evidence" value="ECO:0007669"/>
    <property type="project" value="UniProtKB-UniRule"/>
</dbReference>
<dbReference type="InterPro" id="IPR036388">
    <property type="entry name" value="WH-like_DNA-bd_sf"/>
</dbReference>
<reference evidence="12" key="2">
    <citation type="journal article" date="2011" name="J. Bacteriol.">
        <title>Complete genome sequence of Cronobacter turicensis LMG 23827, a food-borne pathogen causing deaths in neonates.</title>
        <authorList>
            <person name="Stephan R."/>
            <person name="Lehner A."/>
            <person name="Tischler P."/>
            <person name="Rattei T."/>
        </authorList>
    </citation>
    <scope>NUCLEOTIDE SEQUENCE [LARGE SCALE GENOMIC DNA]</scope>
    <source>
        <strain evidence="12">DSM 18703 / CCUG 55852 / LMG 23827 / z3032</strain>
    </source>
</reference>